<accession>A0ABR1HL39</accession>
<dbReference type="Pfam" id="PF22893">
    <property type="entry name" value="ULD_2"/>
    <property type="match status" value="1"/>
</dbReference>
<feature type="region of interest" description="Disordered" evidence="1">
    <location>
        <begin position="170"/>
        <end position="276"/>
    </location>
</feature>
<feature type="region of interest" description="Disordered" evidence="1">
    <location>
        <begin position="1"/>
        <end position="39"/>
    </location>
</feature>
<dbReference type="EMBL" id="JAZAVJ010000021">
    <property type="protein sequence ID" value="KAK7421610.1"/>
    <property type="molecule type" value="Genomic_DNA"/>
</dbReference>
<evidence type="ECO:0000259" key="2">
    <source>
        <dbReference type="Pfam" id="PF22893"/>
    </source>
</evidence>
<dbReference type="InterPro" id="IPR054464">
    <property type="entry name" value="ULD_fung"/>
</dbReference>
<feature type="compositionally biased region" description="Acidic residues" evidence="1">
    <location>
        <begin position="20"/>
        <end position="30"/>
    </location>
</feature>
<proteinExistence type="predicted"/>
<name>A0ABR1HL39_9HYPO</name>
<evidence type="ECO:0000256" key="1">
    <source>
        <dbReference type="SAM" id="MobiDB-lite"/>
    </source>
</evidence>
<comment type="caution">
    <text evidence="3">The sequence shown here is derived from an EMBL/GenBank/DDBJ whole genome shotgun (WGS) entry which is preliminary data.</text>
</comment>
<keyword evidence="4" id="KW-1185">Reference proteome</keyword>
<organism evidence="3 4">
    <name type="scientific">Neonectria punicea</name>
    <dbReference type="NCBI Taxonomy" id="979145"/>
    <lineage>
        <taxon>Eukaryota</taxon>
        <taxon>Fungi</taxon>
        <taxon>Dikarya</taxon>
        <taxon>Ascomycota</taxon>
        <taxon>Pezizomycotina</taxon>
        <taxon>Sordariomycetes</taxon>
        <taxon>Hypocreomycetidae</taxon>
        <taxon>Hypocreales</taxon>
        <taxon>Nectriaceae</taxon>
        <taxon>Neonectria</taxon>
    </lineage>
</organism>
<protein>
    <recommendedName>
        <fullName evidence="2">Ubiquitin-like domain-containing protein</fullName>
    </recommendedName>
</protein>
<dbReference type="Proteomes" id="UP001498476">
    <property type="component" value="Unassembled WGS sequence"/>
</dbReference>
<evidence type="ECO:0000313" key="3">
    <source>
        <dbReference type="EMBL" id="KAK7421610.1"/>
    </source>
</evidence>
<reference evidence="3 4" key="1">
    <citation type="journal article" date="2025" name="Microbiol. Resour. Announc.">
        <title>Draft genome sequences for Neonectria magnoliae and Neonectria punicea, canker pathogens of Liriodendron tulipifera and Acer saccharum in West Virginia.</title>
        <authorList>
            <person name="Petronek H.M."/>
            <person name="Kasson M.T."/>
            <person name="Metheny A.M."/>
            <person name="Stauder C.M."/>
            <person name="Lovett B."/>
            <person name="Lynch S.C."/>
            <person name="Garnas J.R."/>
            <person name="Kasson L.R."/>
            <person name="Stajich J.E."/>
        </authorList>
    </citation>
    <scope>NUCLEOTIDE SEQUENCE [LARGE SCALE GENOMIC DNA]</scope>
    <source>
        <strain evidence="3 4">NRRL 64653</strain>
    </source>
</reference>
<feature type="domain" description="Ubiquitin-like" evidence="2">
    <location>
        <begin position="99"/>
        <end position="168"/>
    </location>
</feature>
<feature type="compositionally biased region" description="Polar residues" evidence="1">
    <location>
        <begin position="1"/>
        <end position="18"/>
    </location>
</feature>
<gene>
    <name evidence="3" type="ORF">QQX98_002077</name>
</gene>
<sequence>MGPNTQSPTNSRPGSATSEIDLDAQEEDPENNTRNTSQSVVVRGLPEMKVAIYDPGVASSIIEELLADWTVLTGKEIESVTNKKPGHEQKETDASHKEEGILHFQDAVGRKFKFPFYRVKTWEVNVLEPHVIEEHFDLMGPDGDIILPIFWEDRIEPGMAITMAMWPMDKLPPLPGKRERNVKSRQPPNPEQASSQQSPGQPPQPKQSPHKSTAMPPVPRPLNVSEPPNTVPKQEKPRENLITLLKQRPEEIKEMGGSPLLPGSPWQRSNCRRIRA</sequence>
<evidence type="ECO:0000313" key="4">
    <source>
        <dbReference type="Proteomes" id="UP001498476"/>
    </source>
</evidence>